<evidence type="ECO:0000313" key="2">
    <source>
        <dbReference type="Proteomes" id="UP000184080"/>
    </source>
</evidence>
<dbReference type="RefSeq" id="WP_073012307.1">
    <property type="nucleotide sequence ID" value="NZ_FQZO01000012.1"/>
</dbReference>
<proteinExistence type="predicted"/>
<name>A0A1M6NSG2_9CLOT</name>
<dbReference type="Gene3D" id="3.40.630.30">
    <property type="match status" value="1"/>
</dbReference>
<protein>
    <recommendedName>
        <fullName evidence="3">Acetyltransferase (GNAT) domain-containing protein</fullName>
    </recommendedName>
</protein>
<dbReference type="STRING" id="1121298.SAMN05444401_0305"/>
<dbReference type="EMBL" id="FQZO01000012">
    <property type="protein sequence ID" value="SHJ98595.1"/>
    <property type="molecule type" value="Genomic_DNA"/>
</dbReference>
<dbReference type="Proteomes" id="UP000184080">
    <property type="component" value="Unassembled WGS sequence"/>
</dbReference>
<keyword evidence="2" id="KW-1185">Reference proteome</keyword>
<dbReference type="InterPro" id="IPR016181">
    <property type="entry name" value="Acyl_CoA_acyltransferase"/>
</dbReference>
<accession>A0A1M6NSG2</accession>
<evidence type="ECO:0000313" key="1">
    <source>
        <dbReference type="EMBL" id="SHJ98595.1"/>
    </source>
</evidence>
<dbReference type="OrthoDB" id="5622654at2"/>
<organism evidence="1 2">
    <name type="scientific">Clostridium amylolyticum</name>
    <dbReference type="NCBI Taxonomy" id="1121298"/>
    <lineage>
        <taxon>Bacteria</taxon>
        <taxon>Bacillati</taxon>
        <taxon>Bacillota</taxon>
        <taxon>Clostridia</taxon>
        <taxon>Eubacteriales</taxon>
        <taxon>Clostridiaceae</taxon>
        <taxon>Clostridium</taxon>
    </lineage>
</organism>
<evidence type="ECO:0008006" key="3">
    <source>
        <dbReference type="Google" id="ProtNLM"/>
    </source>
</evidence>
<dbReference type="SUPFAM" id="SSF55729">
    <property type="entry name" value="Acyl-CoA N-acyltransferases (Nat)"/>
    <property type="match status" value="1"/>
</dbReference>
<reference evidence="1 2" key="1">
    <citation type="submission" date="2016-11" db="EMBL/GenBank/DDBJ databases">
        <authorList>
            <person name="Jaros S."/>
            <person name="Januszkiewicz K."/>
            <person name="Wedrychowicz H."/>
        </authorList>
    </citation>
    <scope>NUCLEOTIDE SEQUENCE [LARGE SCALE GENOMIC DNA]</scope>
    <source>
        <strain evidence="1 2">DSM 21864</strain>
    </source>
</reference>
<gene>
    <name evidence="1" type="ORF">SAMN05444401_0305</name>
</gene>
<dbReference type="AlphaFoldDB" id="A0A1M6NSG2"/>
<sequence length="255" mass="30380">MEIIRLKYNKYILSLDEIWDYYDEKETNKDKGTDILISKITHKEQGDLCRKRKTLITDLEGSKEDIYHMFDNQVKRAIKKALTFDIKCEFFSSKDILENNELIEEFKMNYYEFIKKKNLPSSNLDKIKMYAQNNNLILVRGSIDNKPVIFRTVIHDEKYARGILMVSNFRNYDTRKEQNNIAHLNKYVIYQEMLYLKDKNLKIYDWGGISEETEEQARISYFKRQFGGKDLEYYETITACSLKGKAALKVIDKML</sequence>